<dbReference type="InterPro" id="IPR050836">
    <property type="entry name" value="SDS22/Internalin_LRR"/>
</dbReference>
<dbReference type="InterPro" id="IPR014755">
    <property type="entry name" value="Cu-Rt/internalin_Ig-like"/>
</dbReference>
<evidence type="ECO:0000256" key="4">
    <source>
        <dbReference type="ARBA" id="ARBA00022614"/>
    </source>
</evidence>
<protein>
    <submittedName>
        <fullName evidence="9">Leucine rich repeat-containing protein</fullName>
    </submittedName>
</protein>
<dbReference type="GO" id="GO:0005576">
    <property type="term" value="C:extracellular region"/>
    <property type="evidence" value="ECO:0007669"/>
    <property type="project" value="UniProtKB-SubCell"/>
</dbReference>
<dbReference type="AlphaFoldDB" id="A0AAX2DR73"/>
<dbReference type="Gene3D" id="3.80.10.10">
    <property type="entry name" value="Ribonuclease Inhibitor"/>
    <property type="match status" value="1"/>
</dbReference>
<dbReference type="SMART" id="SM00369">
    <property type="entry name" value="LRR_TYP"/>
    <property type="match status" value="4"/>
</dbReference>
<dbReference type="InterPro" id="IPR032675">
    <property type="entry name" value="LRR_dom_sf"/>
</dbReference>
<dbReference type="InterPro" id="IPR001611">
    <property type="entry name" value="Leu-rich_rpt"/>
</dbReference>
<dbReference type="PANTHER" id="PTHR46652">
    <property type="entry name" value="LEUCINE-RICH REPEAT AND IQ DOMAIN-CONTAINING PROTEIN 1-RELATED"/>
    <property type="match status" value="1"/>
</dbReference>
<evidence type="ECO:0000256" key="5">
    <source>
        <dbReference type="ARBA" id="ARBA00022729"/>
    </source>
</evidence>
<dbReference type="Pfam" id="PF12354">
    <property type="entry name" value="Internalin_N"/>
    <property type="match status" value="1"/>
</dbReference>
<dbReference type="SMART" id="SM00365">
    <property type="entry name" value="LRR_SD22"/>
    <property type="match status" value="4"/>
</dbReference>
<evidence type="ECO:0000256" key="1">
    <source>
        <dbReference type="ARBA" id="ARBA00004613"/>
    </source>
</evidence>
<dbReference type="PROSITE" id="PS51450">
    <property type="entry name" value="LRR"/>
    <property type="match status" value="4"/>
</dbReference>
<feature type="domain" description="Internalin N-terminal" evidence="8">
    <location>
        <begin position="31"/>
        <end position="74"/>
    </location>
</feature>
<dbReference type="Gene3D" id="2.60.40.1220">
    <property type="match status" value="1"/>
</dbReference>
<name>A0AAX2DR73_LISIV</name>
<dbReference type="InterPro" id="IPR014756">
    <property type="entry name" value="Ig_E-set"/>
</dbReference>
<organism evidence="9 10">
    <name type="scientific">Listeria ivanovii</name>
    <dbReference type="NCBI Taxonomy" id="1638"/>
    <lineage>
        <taxon>Bacteria</taxon>
        <taxon>Bacillati</taxon>
        <taxon>Bacillota</taxon>
        <taxon>Bacilli</taxon>
        <taxon>Bacillales</taxon>
        <taxon>Listeriaceae</taxon>
        <taxon>Listeria</taxon>
    </lineage>
</organism>
<evidence type="ECO:0000256" key="6">
    <source>
        <dbReference type="ARBA" id="ARBA00022737"/>
    </source>
</evidence>
<dbReference type="SUPFAM" id="SSF81296">
    <property type="entry name" value="E set domains"/>
    <property type="match status" value="1"/>
</dbReference>
<evidence type="ECO:0000259" key="7">
    <source>
        <dbReference type="Pfam" id="PF08191"/>
    </source>
</evidence>
<dbReference type="Proteomes" id="UP000183610">
    <property type="component" value="Unassembled WGS sequence"/>
</dbReference>
<comment type="similarity">
    <text evidence="2">Belongs to the internalin family.</text>
</comment>
<dbReference type="RefSeq" id="WP_038409183.1">
    <property type="nucleotide sequence ID" value="NZ_FNMX01000010.1"/>
</dbReference>
<dbReference type="InterPro" id="IPR025875">
    <property type="entry name" value="Leu-rich_rpt_4"/>
</dbReference>
<dbReference type="PROSITE" id="PS51257">
    <property type="entry name" value="PROKAR_LIPOPROTEIN"/>
    <property type="match status" value="1"/>
</dbReference>
<comment type="caution">
    <text evidence="9">The sequence shown here is derived from an EMBL/GenBank/DDBJ whole genome shotgun (WGS) entry which is preliminary data.</text>
</comment>
<evidence type="ECO:0000256" key="2">
    <source>
        <dbReference type="ARBA" id="ARBA00009432"/>
    </source>
</evidence>
<feature type="domain" description="Internalin Ig-like inter-repeat region" evidence="7">
    <location>
        <begin position="242"/>
        <end position="297"/>
    </location>
</feature>
<keyword evidence="5" id="KW-0732">Signal</keyword>
<dbReference type="Pfam" id="PF08191">
    <property type="entry name" value="LRR_adjacent"/>
    <property type="match status" value="1"/>
</dbReference>
<comment type="subcellular location">
    <subcellularLocation>
        <location evidence="1">Secreted</location>
    </subcellularLocation>
</comment>
<dbReference type="InterPro" id="IPR003591">
    <property type="entry name" value="Leu-rich_rpt_typical-subtyp"/>
</dbReference>
<keyword evidence="6" id="KW-0677">Repeat</keyword>
<dbReference type="Pfam" id="PF12799">
    <property type="entry name" value="LRR_4"/>
    <property type="match status" value="2"/>
</dbReference>
<evidence type="ECO:0000313" key="10">
    <source>
        <dbReference type="Proteomes" id="UP000183610"/>
    </source>
</evidence>
<dbReference type="InterPro" id="IPR012569">
    <property type="entry name" value="Inl_IR"/>
</dbReference>
<sequence>MRRSKKVKNLLAAMLIMVIVSCINTNLETKAQAASISHPMPINAVFPDGGLAKAVKTALKKKHVTDLVTQKELNEIGKYLYGNDLSIESLEGIQYLNCLEQLYLSRNQISDLSPLKDLKNLVILCLDENKLKNLEGISSTKLVRLLVDGNEITDVSPLAKLTQLEILSISKNKLSNIDPLAELTKLRVLDLESNKVSDLSAIGKLKKLNSLNAACQKCVNEPVAYKAKLAIPNIVKGPDNVLVLPTDISDNGEYTNISGKIKWKLSTYTKEVSYKYVRLVEIGEAEGQFDVTVVQPLHLKGLETCQGPYYNCLAK</sequence>
<proteinExistence type="inferred from homology"/>
<dbReference type="SUPFAM" id="SSF52058">
    <property type="entry name" value="L domain-like"/>
    <property type="match status" value="1"/>
</dbReference>
<dbReference type="InterPro" id="IPR024634">
    <property type="entry name" value="Internalin_N"/>
</dbReference>
<dbReference type="EMBL" id="FNMX01000010">
    <property type="protein sequence ID" value="SDX04751.1"/>
    <property type="molecule type" value="Genomic_DNA"/>
</dbReference>
<evidence type="ECO:0000256" key="3">
    <source>
        <dbReference type="ARBA" id="ARBA00022525"/>
    </source>
</evidence>
<keyword evidence="3" id="KW-0964">Secreted</keyword>
<keyword evidence="4" id="KW-0433">Leucine-rich repeat</keyword>
<evidence type="ECO:0000313" key="9">
    <source>
        <dbReference type="EMBL" id="SDX04751.1"/>
    </source>
</evidence>
<accession>A0AAX2DR73</accession>
<reference evidence="9 10" key="1">
    <citation type="submission" date="2016-10" db="EMBL/GenBank/DDBJ databases">
        <authorList>
            <person name="Varghese N."/>
            <person name="Submissions S."/>
        </authorList>
    </citation>
    <scope>NUCLEOTIDE SEQUENCE [LARGE SCALE GENOMIC DNA]</scope>
    <source>
        <strain evidence="9 10">ATCC 49954</strain>
    </source>
</reference>
<dbReference type="PANTHER" id="PTHR46652:SF3">
    <property type="entry name" value="LEUCINE-RICH REPEAT-CONTAINING PROTEIN 9"/>
    <property type="match status" value="1"/>
</dbReference>
<dbReference type="Gene3D" id="1.10.8.390">
    <property type="entry name" value="Internalin N-terminal Cap domain-like"/>
    <property type="match status" value="1"/>
</dbReference>
<gene>
    <name evidence="9" type="ORF">SAMN05421782_1102</name>
</gene>
<evidence type="ECO:0000259" key="8">
    <source>
        <dbReference type="Pfam" id="PF12354"/>
    </source>
</evidence>